<dbReference type="PANTHER" id="PTHR46186">
    <property type="entry name" value="CYSTATIN"/>
    <property type="match status" value="1"/>
</dbReference>
<evidence type="ECO:0000256" key="2">
    <source>
        <dbReference type="ARBA" id="ARBA00022690"/>
    </source>
</evidence>
<gene>
    <name evidence="5" type="ORF">QR680_006217</name>
</gene>
<dbReference type="GO" id="GO:0005615">
    <property type="term" value="C:extracellular space"/>
    <property type="evidence" value="ECO:0007669"/>
    <property type="project" value="TreeGrafter"/>
</dbReference>
<evidence type="ECO:0000313" key="5">
    <source>
        <dbReference type="EMBL" id="KAK0412457.1"/>
    </source>
</evidence>
<dbReference type="Gene3D" id="3.10.450.10">
    <property type="match status" value="1"/>
</dbReference>
<name>A0AA39LWR8_9BILA</name>
<dbReference type="InterPro" id="IPR000010">
    <property type="entry name" value="Cystatin_dom"/>
</dbReference>
<dbReference type="EMBL" id="JAUCMV010000003">
    <property type="protein sequence ID" value="KAK0412457.1"/>
    <property type="molecule type" value="Genomic_DNA"/>
</dbReference>
<dbReference type="GO" id="GO:0004869">
    <property type="term" value="F:cysteine-type endopeptidase inhibitor activity"/>
    <property type="evidence" value="ECO:0007669"/>
    <property type="project" value="UniProtKB-KW"/>
</dbReference>
<keyword evidence="6" id="KW-1185">Reference proteome</keyword>
<evidence type="ECO:0000256" key="3">
    <source>
        <dbReference type="ARBA" id="ARBA00022704"/>
    </source>
</evidence>
<dbReference type="Proteomes" id="UP001175271">
    <property type="component" value="Unassembled WGS sequence"/>
</dbReference>
<dbReference type="GO" id="GO:0031982">
    <property type="term" value="C:vesicle"/>
    <property type="evidence" value="ECO:0007669"/>
    <property type="project" value="TreeGrafter"/>
</dbReference>
<evidence type="ECO:0000259" key="4">
    <source>
        <dbReference type="SMART" id="SM00043"/>
    </source>
</evidence>
<dbReference type="AlphaFoldDB" id="A0AA39LWR8"/>
<accession>A0AA39LWR8</accession>
<evidence type="ECO:0000313" key="6">
    <source>
        <dbReference type="Proteomes" id="UP001175271"/>
    </source>
</evidence>
<comment type="similarity">
    <text evidence="1">Belongs to the cystatin family.</text>
</comment>
<feature type="domain" description="Cystatin" evidence="4">
    <location>
        <begin position="10"/>
        <end position="122"/>
    </location>
</feature>
<keyword evidence="2" id="KW-0646">Protease inhibitor</keyword>
<sequence length="124" mass="14055">MSESTAKRDRNEKGAYLLSPGDSDYEEFLWKAVKHINEQSESNNHLVPVNVTKAEMLLVAGSLYTFEIELAESGEAKDAVTHEQLKAATPSPKAGGKRYVYEIKIWSKPWMNFEEYTVLNSKEI</sequence>
<dbReference type="InterPro" id="IPR046350">
    <property type="entry name" value="Cystatin_sf"/>
</dbReference>
<dbReference type="PANTHER" id="PTHR46186:SF2">
    <property type="entry name" value="CYSTATIN"/>
    <property type="match status" value="1"/>
</dbReference>
<keyword evidence="3" id="KW-0789">Thiol protease inhibitor</keyword>
<dbReference type="SMART" id="SM00043">
    <property type="entry name" value="CY"/>
    <property type="match status" value="1"/>
</dbReference>
<dbReference type="Pfam" id="PF00031">
    <property type="entry name" value="Cystatin"/>
    <property type="match status" value="1"/>
</dbReference>
<dbReference type="SUPFAM" id="SSF54403">
    <property type="entry name" value="Cystatin/monellin"/>
    <property type="match status" value="1"/>
</dbReference>
<proteinExistence type="inferred from homology"/>
<comment type="caution">
    <text evidence="5">The sequence shown here is derived from an EMBL/GenBank/DDBJ whole genome shotgun (WGS) entry which is preliminary data.</text>
</comment>
<evidence type="ECO:0000256" key="1">
    <source>
        <dbReference type="ARBA" id="ARBA00009403"/>
    </source>
</evidence>
<organism evidence="5 6">
    <name type="scientific">Steinernema hermaphroditum</name>
    <dbReference type="NCBI Taxonomy" id="289476"/>
    <lineage>
        <taxon>Eukaryota</taxon>
        <taxon>Metazoa</taxon>
        <taxon>Ecdysozoa</taxon>
        <taxon>Nematoda</taxon>
        <taxon>Chromadorea</taxon>
        <taxon>Rhabditida</taxon>
        <taxon>Tylenchina</taxon>
        <taxon>Panagrolaimomorpha</taxon>
        <taxon>Strongyloidoidea</taxon>
        <taxon>Steinernematidae</taxon>
        <taxon>Steinernema</taxon>
    </lineage>
</organism>
<dbReference type="CDD" id="cd00042">
    <property type="entry name" value="CY"/>
    <property type="match status" value="1"/>
</dbReference>
<dbReference type="GO" id="GO:0005737">
    <property type="term" value="C:cytoplasm"/>
    <property type="evidence" value="ECO:0007669"/>
    <property type="project" value="TreeGrafter"/>
</dbReference>
<reference evidence="5" key="1">
    <citation type="submission" date="2023-06" db="EMBL/GenBank/DDBJ databases">
        <title>Genomic analysis of the entomopathogenic nematode Steinernema hermaphroditum.</title>
        <authorList>
            <person name="Schwarz E.M."/>
            <person name="Heppert J.K."/>
            <person name="Baniya A."/>
            <person name="Schwartz H.T."/>
            <person name="Tan C.-H."/>
            <person name="Antoshechkin I."/>
            <person name="Sternberg P.W."/>
            <person name="Goodrich-Blair H."/>
            <person name="Dillman A.R."/>
        </authorList>
    </citation>
    <scope>NUCLEOTIDE SEQUENCE</scope>
    <source>
        <strain evidence="5">PS9179</strain>
        <tissue evidence="5">Whole animal</tissue>
    </source>
</reference>
<protein>
    <recommendedName>
        <fullName evidence="4">Cystatin domain-containing protein</fullName>
    </recommendedName>
</protein>